<evidence type="ECO:0000313" key="8">
    <source>
        <dbReference type="Proteomes" id="UP000598971"/>
    </source>
</evidence>
<dbReference type="EMBL" id="WHPF01000013">
    <property type="protein sequence ID" value="NNV57137.1"/>
    <property type="molecule type" value="Genomic_DNA"/>
</dbReference>
<evidence type="ECO:0000313" key="7">
    <source>
        <dbReference type="EMBL" id="NNV57137.1"/>
    </source>
</evidence>
<proteinExistence type="predicted"/>
<keyword evidence="8" id="KW-1185">Reference proteome</keyword>
<comment type="caution">
    <text evidence="7">The sequence shown here is derived from an EMBL/GenBank/DDBJ whole genome shotgun (WGS) entry which is preliminary data.</text>
</comment>
<dbReference type="CDD" id="cd03467">
    <property type="entry name" value="Rieske"/>
    <property type="match status" value="1"/>
</dbReference>
<dbReference type="InterPro" id="IPR017941">
    <property type="entry name" value="Rieske_2Fe-2S"/>
</dbReference>
<dbReference type="PANTHER" id="PTHR10134">
    <property type="entry name" value="CYTOCHROME B-C1 COMPLEX SUBUNIT RIESKE, MITOCHONDRIAL"/>
    <property type="match status" value="1"/>
</dbReference>
<protein>
    <submittedName>
        <fullName evidence="7">Rieske 2Fe-2S domain-containing protein</fullName>
    </submittedName>
</protein>
<feature type="domain" description="Rieske" evidence="6">
    <location>
        <begin position="47"/>
        <end position="140"/>
    </location>
</feature>
<dbReference type="SUPFAM" id="SSF50022">
    <property type="entry name" value="ISP domain"/>
    <property type="match status" value="1"/>
</dbReference>
<evidence type="ECO:0000256" key="5">
    <source>
        <dbReference type="ARBA" id="ARBA00023157"/>
    </source>
</evidence>
<accession>A0A8J8JSM2</accession>
<dbReference type="Pfam" id="PF00355">
    <property type="entry name" value="Rieske"/>
    <property type="match status" value="1"/>
</dbReference>
<dbReference type="GO" id="GO:0051537">
    <property type="term" value="F:2 iron, 2 sulfur cluster binding"/>
    <property type="evidence" value="ECO:0007669"/>
    <property type="project" value="UniProtKB-KW"/>
</dbReference>
<dbReference type="Proteomes" id="UP000598971">
    <property type="component" value="Unassembled WGS sequence"/>
</dbReference>
<dbReference type="InterPro" id="IPR014349">
    <property type="entry name" value="Rieske_Fe-S_prot"/>
</dbReference>
<evidence type="ECO:0000256" key="4">
    <source>
        <dbReference type="ARBA" id="ARBA00023014"/>
    </source>
</evidence>
<name>A0A8J8JSM2_9BACT</name>
<dbReference type="Gene3D" id="2.102.10.10">
    <property type="entry name" value="Rieske [2Fe-2S] iron-sulphur domain"/>
    <property type="match status" value="1"/>
</dbReference>
<reference evidence="7" key="1">
    <citation type="submission" date="2019-10" db="EMBL/GenBank/DDBJ databases">
        <title>Draft genome sequence of Panacibacter sp. KCS-6.</title>
        <authorList>
            <person name="Yim K.J."/>
        </authorList>
    </citation>
    <scope>NUCLEOTIDE SEQUENCE</scope>
    <source>
        <strain evidence="7">KCS-6</strain>
    </source>
</reference>
<keyword evidence="5" id="KW-1015">Disulfide bond</keyword>
<evidence type="ECO:0000256" key="1">
    <source>
        <dbReference type="ARBA" id="ARBA00022714"/>
    </source>
</evidence>
<evidence type="ECO:0000259" key="6">
    <source>
        <dbReference type="PROSITE" id="PS51296"/>
    </source>
</evidence>
<dbReference type="InterPro" id="IPR036922">
    <property type="entry name" value="Rieske_2Fe-2S_sf"/>
</dbReference>
<gene>
    <name evidence="7" type="ORF">GD597_16810</name>
</gene>
<dbReference type="PROSITE" id="PS51296">
    <property type="entry name" value="RIESKE"/>
    <property type="match status" value="1"/>
</dbReference>
<dbReference type="GO" id="GO:0046872">
    <property type="term" value="F:metal ion binding"/>
    <property type="evidence" value="ECO:0007669"/>
    <property type="project" value="UniProtKB-KW"/>
</dbReference>
<evidence type="ECO:0000256" key="3">
    <source>
        <dbReference type="ARBA" id="ARBA00023004"/>
    </source>
</evidence>
<dbReference type="AlphaFoldDB" id="A0A8J8JSM2"/>
<keyword evidence="3" id="KW-0408">Iron</keyword>
<organism evidence="7 8">
    <name type="scientific">Limnovirga soli</name>
    <dbReference type="NCBI Taxonomy" id="2656915"/>
    <lineage>
        <taxon>Bacteria</taxon>
        <taxon>Pseudomonadati</taxon>
        <taxon>Bacteroidota</taxon>
        <taxon>Chitinophagia</taxon>
        <taxon>Chitinophagales</taxon>
        <taxon>Chitinophagaceae</taxon>
        <taxon>Limnovirga</taxon>
    </lineage>
</organism>
<keyword evidence="2" id="KW-0479">Metal-binding</keyword>
<sequence>MERRAFLKSSCNACLLVAAGYIAPQRAGCSAPGYAIFKTEILNKKISMPVGLFQTNPIQMVRPKGWYYDIAVQQKPDNTYTAILLQCTHQANQLIPAAKNGYTCSLHGSQFDENGLVRKGPASKPLQQYKTSVENNNLIIEIVKTP</sequence>
<keyword evidence="1" id="KW-0001">2Fe-2S</keyword>
<dbReference type="RefSeq" id="WP_171609086.1">
    <property type="nucleotide sequence ID" value="NZ_WHPF01000013.1"/>
</dbReference>
<evidence type="ECO:0000256" key="2">
    <source>
        <dbReference type="ARBA" id="ARBA00022723"/>
    </source>
</evidence>
<keyword evidence="4" id="KW-0411">Iron-sulfur</keyword>